<keyword evidence="7" id="KW-1185">Reference proteome</keyword>
<organism evidence="6 7">
    <name type="scientific">Pseudomonas cavernicola</name>
    <dbReference type="NCBI Taxonomy" id="2320866"/>
    <lineage>
        <taxon>Bacteria</taxon>
        <taxon>Pseudomonadati</taxon>
        <taxon>Pseudomonadota</taxon>
        <taxon>Gammaproteobacteria</taxon>
        <taxon>Pseudomonadales</taxon>
        <taxon>Pseudomonadaceae</taxon>
        <taxon>Pseudomonas</taxon>
    </lineage>
</organism>
<keyword evidence="2" id="KW-0349">Heme</keyword>
<dbReference type="GO" id="GO:0046872">
    <property type="term" value="F:metal ion binding"/>
    <property type="evidence" value="ECO:0007669"/>
    <property type="project" value="UniProtKB-KW"/>
</dbReference>
<evidence type="ECO:0000256" key="2">
    <source>
        <dbReference type="ARBA" id="ARBA00022617"/>
    </source>
</evidence>
<dbReference type="InterPro" id="IPR012292">
    <property type="entry name" value="Globin/Proto"/>
</dbReference>
<dbReference type="EMBL" id="QYUR01000006">
    <property type="protein sequence ID" value="RJG09792.1"/>
    <property type="molecule type" value="Genomic_DNA"/>
</dbReference>
<dbReference type="GO" id="GO:0019825">
    <property type="term" value="F:oxygen binding"/>
    <property type="evidence" value="ECO:0007669"/>
    <property type="project" value="InterPro"/>
</dbReference>
<dbReference type="InterPro" id="IPR044203">
    <property type="entry name" value="GlbO/GLB3-like"/>
</dbReference>
<evidence type="ECO:0000256" key="1">
    <source>
        <dbReference type="ARBA" id="ARBA00022448"/>
    </source>
</evidence>
<dbReference type="SUPFAM" id="SSF46458">
    <property type="entry name" value="Globin-like"/>
    <property type="match status" value="1"/>
</dbReference>
<evidence type="ECO:0000256" key="4">
    <source>
        <dbReference type="ARBA" id="ARBA00023004"/>
    </source>
</evidence>
<dbReference type="PANTHER" id="PTHR47366">
    <property type="entry name" value="TWO-ON-TWO HEMOGLOBIN-3"/>
    <property type="match status" value="1"/>
</dbReference>
<evidence type="ECO:0000256" key="3">
    <source>
        <dbReference type="ARBA" id="ARBA00022723"/>
    </source>
</evidence>
<accession>A0A418XB99</accession>
<sequence length="148" mass="16395">MNPCPPVPPPVFGVGDASFLAAGGIEGINRLVDDFYQIMDESSDIASVRQMHGKSLDLARNKLASFLCGWLGGPRLYAENYGSINIPQFHARWPIGEGARDAWLLCMQRAIARQPYSPEFAQYLLEQLRVPAERIVQASGILYGRKES</sequence>
<dbReference type="GO" id="GO:0020037">
    <property type="term" value="F:heme binding"/>
    <property type="evidence" value="ECO:0007669"/>
    <property type="project" value="InterPro"/>
</dbReference>
<dbReference type="Pfam" id="PF01152">
    <property type="entry name" value="Bac_globin"/>
    <property type="match status" value="1"/>
</dbReference>
<evidence type="ECO:0000256" key="5">
    <source>
        <dbReference type="ARBA" id="ARBA00034496"/>
    </source>
</evidence>
<evidence type="ECO:0000313" key="7">
    <source>
        <dbReference type="Proteomes" id="UP000284021"/>
    </source>
</evidence>
<comment type="caution">
    <text evidence="6">The sequence shown here is derived from an EMBL/GenBank/DDBJ whole genome shotgun (WGS) entry which is preliminary data.</text>
</comment>
<dbReference type="CDD" id="cd14773">
    <property type="entry name" value="TrHb2_PhHbO-like_O"/>
    <property type="match status" value="1"/>
</dbReference>
<protein>
    <submittedName>
        <fullName evidence="6">Globin</fullName>
    </submittedName>
</protein>
<dbReference type="AlphaFoldDB" id="A0A418XB99"/>
<dbReference type="InterPro" id="IPR009050">
    <property type="entry name" value="Globin-like_sf"/>
</dbReference>
<dbReference type="Proteomes" id="UP000284021">
    <property type="component" value="Unassembled WGS sequence"/>
</dbReference>
<name>A0A418XB99_9PSED</name>
<keyword evidence="1" id="KW-0813">Transport</keyword>
<dbReference type="OrthoDB" id="9790913at2"/>
<proteinExistence type="inferred from homology"/>
<keyword evidence="3" id="KW-0479">Metal-binding</keyword>
<gene>
    <name evidence="6" type="ORF">D3879_17165</name>
</gene>
<dbReference type="GO" id="GO:0005344">
    <property type="term" value="F:oxygen carrier activity"/>
    <property type="evidence" value="ECO:0007669"/>
    <property type="project" value="InterPro"/>
</dbReference>
<dbReference type="PANTHER" id="PTHR47366:SF1">
    <property type="entry name" value="TWO-ON-TWO HEMOGLOBIN-3"/>
    <property type="match status" value="1"/>
</dbReference>
<comment type="similarity">
    <text evidence="5">Belongs to the truncated hemoglobin family. Group II subfamily.</text>
</comment>
<dbReference type="InterPro" id="IPR001486">
    <property type="entry name" value="Hemoglobin_trunc"/>
</dbReference>
<reference evidence="6 7" key="1">
    <citation type="submission" date="2018-09" db="EMBL/GenBank/DDBJ databases">
        <authorList>
            <person name="Zhu H."/>
        </authorList>
    </citation>
    <scope>NUCLEOTIDE SEQUENCE [LARGE SCALE GENOMIC DNA]</scope>
    <source>
        <strain evidence="6 7">K1S02-6</strain>
    </source>
</reference>
<evidence type="ECO:0000313" key="6">
    <source>
        <dbReference type="EMBL" id="RJG09792.1"/>
    </source>
</evidence>
<keyword evidence="4" id="KW-0408">Iron</keyword>
<dbReference type="Gene3D" id="1.10.490.10">
    <property type="entry name" value="Globins"/>
    <property type="match status" value="1"/>
</dbReference>